<comment type="caution">
    <text evidence="1">The sequence shown here is derived from an EMBL/GenBank/DDBJ whole genome shotgun (WGS) entry which is preliminary data.</text>
</comment>
<dbReference type="OrthoDB" id="2303332at2759"/>
<reference evidence="1 2" key="1">
    <citation type="submission" date="2018-08" db="EMBL/GenBank/DDBJ databases">
        <title>Genome and evolution of the arbuscular mycorrhizal fungus Diversispora epigaea (formerly Glomus versiforme) and its bacterial endosymbionts.</title>
        <authorList>
            <person name="Sun X."/>
            <person name="Fei Z."/>
            <person name="Harrison M."/>
        </authorList>
    </citation>
    <scope>NUCLEOTIDE SEQUENCE [LARGE SCALE GENOMIC DNA]</scope>
    <source>
        <strain evidence="1 2">IT104</strain>
    </source>
</reference>
<dbReference type="AlphaFoldDB" id="A0A397GSM2"/>
<evidence type="ECO:0000313" key="1">
    <source>
        <dbReference type="EMBL" id="RHZ52658.1"/>
    </source>
</evidence>
<accession>A0A397GSM2</accession>
<protein>
    <submittedName>
        <fullName evidence="1">Uncharacterized protein</fullName>
    </submittedName>
</protein>
<sequence length="134" mass="15390">MMTEEELKMSLAFPLFRGIFTSDRIKNAWGEIQVLPINYARNEKGNPFKKAQIGRRVDMKSTLVKTSNKFEVIYGKVAEGLGPLGIPTACRKKHYFDKITSIRLPSDEDKFGMLKDVYCILKFLEVMFFANNIT</sequence>
<evidence type="ECO:0000313" key="2">
    <source>
        <dbReference type="Proteomes" id="UP000266861"/>
    </source>
</evidence>
<name>A0A397GSM2_9GLOM</name>
<dbReference type="Proteomes" id="UP000266861">
    <property type="component" value="Unassembled WGS sequence"/>
</dbReference>
<proteinExistence type="predicted"/>
<keyword evidence="2" id="KW-1185">Reference proteome</keyword>
<gene>
    <name evidence="1" type="ORF">Glove_459g7</name>
</gene>
<dbReference type="EMBL" id="PQFF01000401">
    <property type="protein sequence ID" value="RHZ52658.1"/>
    <property type="molecule type" value="Genomic_DNA"/>
</dbReference>
<organism evidence="1 2">
    <name type="scientific">Diversispora epigaea</name>
    <dbReference type="NCBI Taxonomy" id="1348612"/>
    <lineage>
        <taxon>Eukaryota</taxon>
        <taxon>Fungi</taxon>
        <taxon>Fungi incertae sedis</taxon>
        <taxon>Mucoromycota</taxon>
        <taxon>Glomeromycotina</taxon>
        <taxon>Glomeromycetes</taxon>
        <taxon>Diversisporales</taxon>
        <taxon>Diversisporaceae</taxon>
        <taxon>Diversispora</taxon>
    </lineage>
</organism>